<comment type="similarity">
    <text evidence="7">Belongs to the MPDU1 (TC 2.A.43.3) family.</text>
</comment>
<keyword evidence="4" id="KW-0677">Repeat</keyword>
<evidence type="ECO:0000256" key="4">
    <source>
        <dbReference type="ARBA" id="ARBA00022737"/>
    </source>
</evidence>
<dbReference type="GO" id="GO:0016020">
    <property type="term" value="C:membrane"/>
    <property type="evidence" value="ECO:0007669"/>
    <property type="project" value="UniProtKB-SubCell"/>
</dbReference>
<evidence type="ECO:0000256" key="3">
    <source>
        <dbReference type="ARBA" id="ARBA00022692"/>
    </source>
</evidence>
<keyword evidence="6 8" id="KW-0472">Membrane</keyword>
<dbReference type="GO" id="GO:0009312">
    <property type="term" value="P:oligosaccharide biosynthetic process"/>
    <property type="evidence" value="ECO:0007669"/>
    <property type="project" value="TreeGrafter"/>
</dbReference>
<evidence type="ECO:0000256" key="7">
    <source>
        <dbReference type="ARBA" id="ARBA00038475"/>
    </source>
</evidence>
<sequence>MAQAYTNYKNGSTGQISLVTMLMLLFGSMARIFTSVQETGDINMIIMYVSSTTANAIIVAQIFYYWNVASQGNKKKKN</sequence>
<name>A0A6V7J784_9HYME</name>
<organism evidence="9">
    <name type="scientific">Bracon brevicornis</name>
    <dbReference type="NCBI Taxonomy" id="1563983"/>
    <lineage>
        <taxon>Eukaryota</taxon>
        <taxon>Metazoa</taxon>
        <taxon>Ecdysozoa</taxon>
        <taxon>Arthropoda</taxon>
        <taxon>Hexapoda</taxon>
        <taxon>Insecta</taxon>
        <taxon>Pterygota</taxon>
        <taxon>Neoptera</taxon>
        <taxon>Endopterygota</taxon>
        <taxon>Hymenoptera</taxon>
        <taxon>Apocrita</taxon>
        <taxon>Ichneumonoidea</taxon>
        <taxon>Braconidae</taxon>
        <taxon>Braconinae</taxon>
        <taxon>Bracon</taxon>
    </lineage>
</organism>
<dbReference type="PANTHER" id="PTHR12226">
    <property type="entry name" value="MANNOSE-P-DOLICHOL UTILIZATION DEFECT 1 LEC35 -RELATED"/>
    <property type="match status" value="1"/>
</dbReference>
<dbReference type="InterPro" id="IPR016817">
    <property type="entry name" value="MannP-dilichol_defect-1"/>
</dbReference>
<dbReference type="PANTHER" id="PTHR12226:SF2">
    <property type="entry name" value="MANNOSE-P-DOLICHOL UTILIZATION DEFECT 1 PROTEIN"/>
    <property type="match status" value="1"/>
</dbReference>
<keyword evidence="2" id="KW-0813">Transport</keyword>
<comment type="subcellular location">
    <subcellularLocation>
        <location evidence="1">Membrane</location>
        <topology evidence="1">Multi-pass membrane protein</topology>
    </subcellularLocation>
</comment>
<evidence type="ECO:0000256" key="1">
    <source>
        <dbReference type="ARBA" id="ARBA00004141"/>
    </source>
</evidence>
<evidence type="ECO:0000313" key="9">
    <source>
        <dbReference type="EMBL" id="CAD1547391.1"/>
    </source>
</evidence>
<accession>A0A6V7J784</accession>
<evidence type="ECO:0000256" key="5">
    <source>
        <dbReference type="ARBA" id="ARBA00022989"/>
    </source>
</evidence>
<dbReference type="EMBL" id="CADCXW020000015">
    <property type="protein sequence ID" value="CAD1547391.1"/>
    <property type="molecule type" value="Genomic_DNA"/>
</dbReference>
<feature type="transmembrane region" description="Helical" evidence="8">
    <location>
        <begin position="45"/>
        <end position="66"/>
    </location>
</feature>
<reference evidence="9" key="1">
    <citation type="submission" date="2020-07" db="EMBL/GenBank/DDBJ databases">
        <authorList>
            <person name="Ferguson B K."/>
        </authorList>
    </citation>
    <scope>NUCLEOTIDE SEQUENCE</scope>
    <source>
        <strain evidence="9">L06</strain>
    </source>
</reference>
<gene>
    <name evidence="9" type="ORF">BBRV_LOCUS43703</name>
</gene>
<keyword evidence="3 8" id="KW-0812">Transmembrane</keyword>
<dbReference type="Pfam" id="PF04193">
    <property type="entry name" value="PQ-loop"/>
    <property type="match status" value="1"/>
</dbReference>
<keyword evidence="5 8" id="KW-1133">Transmembrane helix</keyword>
<evidence type="ECO:0008006" key="10">
    <source>
        <dbReference type="Google" id="ProtNLM"/>
    </source>
</evidence>
<evidence type="ECO:0000256" key="6">
    <source>
        <dbReference type="ARBA" id="ARBA00023136"/>
    </source>
</evidence>
<dbReference type="Gene3D" id="1.20.1280.290">
    <property type="match status" value="1"/>
</dbReference>
<dbReference type="InterPro" id="IPR006603">
    <property type="entry name" value="PQ-loop_rpt"/>
</dbReference>
<dbReference type="AlphaFoldDB" id="A0A6V7J784"/>
<protein>
    <recommendedName>
        <fullName evidence="10">Mannose-P-dolichol utilization defect 1 protein homolog</fullName>
    </recommendedName>
</protein>
<evidence type="ECO:0000256" key="2">
    <source>
        <dbReference type="ARBA" id="ARBA00022448"/>
    </source>
</evidence>
<feature type="transmembrane region" description="Helical" evidence="8">
    <location>
        <begin position="12"/>
        <end position="33"/>
    </location>
</feature>
<evidence type="ECO:0000256" key="8">
    <source>
        <dbReference type="SAM" id="Phobius"/>
    </source>
</evidence>
<proteinExistence type="inferred from homology"/>